<dbReference type="InterPro" id="IPR003594">
    <property type="entry name" value="HATPase_dom"/>
</dbReference>
<dbReference type="Proteomes" id="UP001432312">
    <property type="component" value="Chromosome"/>
</dbReference>
<dbReference type="InterPro" id="IPR050267">
    <property type="entry name" value="Anti-sigma-factor_SerPK"/>
</dbReference>
<keyword evidence="3" id="KW-0067">ATP-binding</keyword>
<dbReference type="EMBL" id="CP108036">
    <property type="protein sequence ID" value="WUN77914.1"/>
    <property type="molecule type" value="Genomic_DNA"/>
</dbReference>
<dbReference type="GO" id="GO:0005524">
    <property type="term" value="F:ATP binding"/>
    <property type="evidence" value="ECO:0007669"/>
    <property type="project" value="UniProtKB-KW"/>
</dbReference>
<protein>
    <submittedName>
        <fullName evidence="3">ATP-binding protein</fullName>
    </submittedName>
</protein>
<keyword evidence="4" id="KW-1185">Reference proteome</keyword>
<dbReference type="RefSeq" id="WP_266494828.1">
    <property type="nucleotide sequence ID" value="NZ_CP108036.1"/>
</dbReference>
<gene>
    <name evidence="3" type="ORF">OHA91_05005</name>
</gene>
<dbReference type="Gene3D" id="3.30.565.10">
    <property type="entry name" value="Histidine kinase-like ATPase, C-terminal domain"/>
    <property type="match status" value="1"/>
</dbReference>
<sequence>MTTTVLDQSLSRTGWPGAAAREATRAFLARAARLRAPAKDGSMDDVLLVVAELVANAIRHTDGPSSLHLELLDDAVDVCVADPSPRPPQPRTPRTDGTGGWGWFMLQRLATHIRIRPAAGGGKIICAELPW</sequence>
<reference evidence="3" key="1">
    <citation type="submission" date="2022-10" db="EMBL/GenBank/DDBJ databases">
        <title>The complete genomes of actinobacterial strains from the NBC collection.</title>
        <authorList>
            <person name="Joergensen T.S."/>
            <person name="Alvarez Arevalo M."/>
            <person name="Sterndorff E.B."/>
            <person name="Faurdal D."/>
            <person name="Vuksanovic O."/>
            <person name="Mourched A.-S."/>
            <person name="Charusanti P."/>
            <person name="Shaw S."/>
            <person name="Blin K."/>
            <person name="Weber T."/>
        </authorList>
    </citation>
    <scope>NUCLEOTIDE SEQUENCE</scope>
    <source>
        <strain evidence="3">NBC_00303</strain>
    </source>
</reference>
<evidence type="ECO:0000313" key="3">
    <source>
        <dbReference type="EMBL" id="WUN77914.1"/>
    </source>
</evidence>
<dbReference type="PANTHER" id="PTHR35526">
    <property type="entry name" value="ANTI-SIGMA-F FACTOR RSBW-RELATED"/>
    <property type="match status" value="1"/>
</dbReference>
<keyword evidence="3" id="KW-0547">Nucleotide-binding</keyword>
<keyword evidence="1" id="KW-0418">Kinase</keyword>
<feature type="domain" description="Histidine kinase/HSP90-like ATPase" evidence="2">
    <location>
        <begin position="23"/>
        <end position="125"/>
    </location>
</feature>
<evidence type="ECO:0000313" key="4">
    <source>
        <dbReference type="Proteomes" id="UP001432312"/>
    </source>
</evidence>
<dbReference type="GeneID" id="95495370"/>
<keyword evidence="1" id="KW-0808">Transferase</keyword>
<dbReference type="CDD" id="cd16936">
    <property type="entry name" value="HATPase_RsbW-like"/>
    <property type="match status" value="1"/>
</dbReference>
<name>A0ABZ1Q5E2_9ACTN</name>
<evidence type="ECO:0000256" key="1">
    <source>
        <dbReference type="ARBA" id="ARBA00022527"/>
    </source>
</evidence>
<dbReference type="InterPro" id="IPR036890">
    <property type="entry name" value="HATPase_C_sf"/>
</dbReference>
<keyword evidence="1" id="KW-0723">Serine/threonine-protein kinase</keyword>
<proteinExistence type="predicted"/>
<evidence type="ECO:0000259" key="2">
    <source>
        <dbReference type="Pfam" id="PF13581"/>
    </source>
</evidence>
<organism evidence="3 4">
    <name type="scientific">Streptomyces erythrochromogenes</name>
    <dbReference type="NCBI Taxonomy" id="285574"/>
    <lineage>
        <taxon>Bacteria</taxon>
        <taxon>Bacillati</taxon>
        <taxon>Actinomycetota</taxon>
        <taxon>Actinomycetes</taxon>
        <taxon>Kitasatosporales</taxon>
        <taxon>Streptomycetaceae</taxon>
        <taxon>Streptomyces</taxon>
    </lineage>
</organism>
<dbReference type="SUPFAM" id="SSF55874">
    <property type="entry name" value="ATPase domain of HSP90 chaperone/DNA topoisomerase II/histidine kinase"/>
    <property type="match status" value="1"/>
</dbReference>
<dbReference type="PANTHER" id="PTHR35526:SF3">
    <property type="entry name" value="ANTI-SIGMA-F FACTOR RSBW"/>
    <property type="match status" value="1"/>
</dbReference>
<dbReference type="Pfam" id="PF13581">
    <property type="entry name" value="HATPase_c_2"/>
    <property type="match status" value="1"/>
</dbReference>
<accession>A0ABZ1Q5E2</accession>